<dbReference type="Pfam" id="PF08021">
    <property type="entry name" value="FAD_binding_9"/>
    <property type="match status" value="1"/>
</dbReference>
<dbReference type="InterPro" id="IPR013113">
    <property type="entry name" value="SIP_FAD-bd"/>
</dbReference>
<evidence type="ECO:0000259" key="1">
    <source>
        <dbReference type="PROSITE" id="PS51384"/>
    </source>
</evidence>
<dbReference type="EMBL" id="AGUD01000073">
    <property type="protein sequence ID" value="EHN11739.1"/>
    <property type="molecule type" value="Genomic_DNA"/>
</dbReference>
<dbReference type="RefSeq" id="WP_007572395.1">
    <property type="nucleotide sequence ID" value="NZ_AGUD01000073.1"/>
</dbReference>
<keyword evidence="3" id="KW-1185">Reference proteome</keyword>
<organism evidence="2 3">
    <name type="scientific">Patulibacter medicamentivorans</name>
    <dbReference type="NCBI Taxonomy" id="1097667"/>
    <lineage>
        <taxon>Bacteria</taxon>
        <taxon>Bacillati</taxon>
        <taxon>Actinomycetota</taxon>
        <taxon>Thermoleophilia</taxon>
        <taxon>Solirubrobacterales</taxon>
        <taxon>Patulibacteraceae</taxon>
        <taxon>Patulibacter</taxon>
    </lineage>
</organism>
<reference evidence="2 3" key="1">
    <citation type="journal article" date="2013" name="Biodegradation">
        <title>Quantitative proteomic analysis of ibuprofen-degrading Patulibacter sp. strain I11.</title>
        <authorList>
            <person name="Almeida B."/>
            <person name="Kjeldal H."/>
            <person name="Lolas I."/>
            <person name="Knudsen A.D."/>
            <person name="Carvalho G."/>
            <person name="Nielsen K.L."/>
            <person name="Barreto Crespo M.T."/>
            <person name="Stensballe A."/>
            <person name="Nielsen J.L."/>
        </authorList>
    </citation>
    <scope>NUCLEOTIDE SEQUENCE [LARGE SCALE GENOMIC DNA]</scope>
    <source>
        <strain evidence="2 3">I11</strain>
    </source>
</reference>
<evidence type="ECO:0000313" key="2">
    <source>
        <dbReference type="EMBL" id="EHN11739.1"/>
    </source>
</evidence>
<protein>
    <submittedName>
        <fullName evidence="2">Iron utilization protein</fullName>
    </submittedName>
</protein>
<evidence type="ECO:0000313" key="3">
    <source>
        <dbReference type="Proteomes" id="UP000005143"/>
    </source>
</evidence>
<dbReference type="PATRIC" id="fig|1097667.3.peg.1352"/>
<gene>
    <name evidence="2" type="ORF">PAI11_13600</name>
</gene>
<sequence length="282" mass="30851">MPQPTIETPTRPVRRPRRATVLEREQLTPHLIRLVLGGEGLEGFAAEEFSDHYVKLLFPPAGAPYGPDADVEEVRATLPREQWPRTRTYTVRAWDPAAARLTLDVVVHGDVGFGGPWASAVRPGDVIQLLGPGGSYAPDPAADWHLLIGDPSVVPAIAASLPRIPDGVPVVVLIEAEGPDDELPLDAPPQADVRWLRRAAGEPHGAALLRELASLELPAGRPQLFLHGEAGAVRAIRRELLIERGLPREGHSISGYWKHRRDDEAWRAEKAEWNRQVEADGA</sequence>
<dbReference type="CDD" id="cd06193">
    <property type="entry name" value="siderophore_interacting"/>
    <property type="match status" value="1"/>
</dbReference>
<proteinExistence type="predicted"/>
<dbReference type="InterPro" id="IPR007037">
    <property type="entry name" value="SIP_rossman_dom"/>
</dbReference>
<dbReference type="PANTHER" id="PTHR30157:SF0">
    <property type="entry name" value="NADPH-DEPENDENT FERRIC-CHELATE REDUCTASE"/>
    <property type="match status" value="1"/>
</dbReference>
<dbReference type="InterPro" id="IPR017927">
    <property type="entry name" value="FAD-bd_FR_type"/>
</dbReference>
<dbReference type="InterPro" id="IPR039374">
    <property type="entry name" value="SIP_fam"/>
</dbReference>
<dbReference type="AlphaFoldDB" id="H0E3I8"/>
<dbReference type="GO" id="GO:0016491">
    <property type="term" value="F:oxidoreductase activity"/>
    <property type="evidence" value="ECO:0007669"/>
    <property type="project" value="InterPro"/>
</dbReference>
<name>H0E3I8_9ACTN</name>
<accession>H0E3I8</accession>
<dbReference type="PANTHER" id="PTHR30157">
    <property type="entry name" value="FERRIC REDUCTASE, NADPH-DEPENDENT"/>
    <property type="match status" value="1"/>
</dbReference>
<dbReference type="Proteomes" id="UP000005143">
    <property type="component" value="Unassembled WGS sequence"/>
</dbReference>
<dbReference type="Pfam" id="PF04954">
    <property type="entry name" value="SIP"/>
    <property type="match status" value="1"/>
</dbReference>
<dbReference type="InterPro" id="IPR017938">
    <property type="entry name" value="Riboflavin_synthase-like_b-brl"/>
</dbReference>
<comment type="caution">
    <text evidence="2">The sequence shown here is derived from an EMBL/GenBank/DDBJ whole genome shotgun (WGS) entry which is preliminary data.</text>
</comment>
<dbReference type="PROSITE" id="PS51384">
    <property type="entry name" value="FAD_FR"/>
    <property type="match status" value="1"/>
</dbReference>
<dbReference type="FunFam" id="2.40.30.10:FF:000131">
    <property type="entry name" value="NADPH-dependent ferric siderophore reductase"/>
    <property type="match status" value="1"/>
</dbReference>
<dbReference type="SUPFAM" id="SSF63380">
    <property type="entry name" value="Riboflavin synthase domain-like"/>
    <property type="match status" value="1"/>
</dbReference>
<dbReference type="Gene3D" id="2.40.30.10">
    <property type="entry name" value="Translation factors"/>
    <property type="match status" value="1"/>
</dbReference>
<dbReference type="InterPro" id="IPR039261">
    <property type="entry name" value="FNR_nucleotide-bd"/>
</dbReference>
<dbReference type="Gene3D" id="3.40.50.80">
    <property type="entry name" value="Nucleotide-binding domain of ferredoxin-NADP reductase (FNR) module"/>
    <property type="match status" value="1"/>
</dbReference>
<feature type="domain" description="FAD-binding FR-type" evidence="1">
    <location>
        <begin position="14"/>
        <end position="139"/>
    </location>
</feature>